<organism evidence="1 2">
    <name type="scientific">Haemonchus placei</name>
    <name type="common">Barber's pole worm</name>
    <dbReference type="NCBI Taxonomy" id="6290"/>
    <lineage>
        <taxon>Eukaryota</taxon>
        <taxon>Metazoa</taxon>
        <taxon>Ecdysozoa</taxon>
        <taxon>Nematoda</taxon>
        <taxon>Chromadorea</taxon>
        <taxon>Rhabditida</taxon>
        <taxon>Rhabditina</taxon>
        <taxon>Rhabditomorpha</taxon>
        <taxon>Strongyloidea</taxon>
        <taxon>Trichostrongylidae</taxon>
        <taxon>Haemonchus</taxon>
    </lineage>
</organism>
<protein>
    <submittedName>
        <fullName evidence="1">Uncharacterized protein</fullName>
    </submittedName>
</protein>
<dbReference type="Proteomes" id="UP000268014">
    <property type="component" value="Unassembled WGS sequence"/>
</dbReference>
<reference evidence="1 2" key="1">
    <citation type="submission" date="2018-11" db="EMBL/GenBank/DDBJ databases">
        <authorList>
            <consortium name="Pathogen Informatics"/>
        </authorList>
    </citation>
    <scope>NUCLEOTIDE SEQUENCE [LARGE SCALE GENOMIC DNA]</scope>
    <source>
        <strain evidence="1 2">MHpl1</strain>
    </source>
</reference>
<dbReference type="EMBL" id="UZAF01002566">
    <property type="protein sequence ID" value="VDO11005.1"/>
    <property type="molecule type" value="Genomic_DNA"/>
</dbReference>
<proteinExistence type="predicted"/>
<gene>
    <name evidence="1" type="ORF">HPLM_LOCUS1729</name>
</gene>
<accession>A0A3P7WB97</accession>
<dbReference type="AlphaFoldDB" id="A0A3P7WB97"/>
<evidence type="ECO:0000313" key="1">
    <source>
        <dbReference type="EMBL" id="VDO11005.1"/>
    </source>
</evidence>
<sequence>MRHDNIYTNQGRSVSRREPLVISSLHPDFSIRVRISGRRKGTRSALMNRQNECMNAYSNRKHKKRLPVR</sequence>
<evidence type="ECO:0000313" key="2">
    <source>
        <dbReference type="Proteomes" id="UP000268014"/>
    </source>
</evidence>
<keyword evidence="2" id="KW-1185">Reference proteome</keyword>
<name>A0A3P7WB97_HAEPC</name>